<sequence length="146" mass="17524">MPVFDFELMVRKYFYFLIDDFHFIKNKNTFGYEKNGLEIEFYYGQGAVDIIFFIRISNETFKPYVSRSFYLLDIINKDVNKIKTGRVEFPENIPHYLTAAEDVDKYLSFCAELMKKYCVIQLEGDLSVFEKIHLQRRKNHAQRSKK</sequence>
<dbReference type="EMBL" id="UOFJ01000110">
    <property type="protein sequence ID" value="VAW63566.1"/>
    <property type="molecule type" value="Genomic_DNA"/>
</dbReference>
<name>A0A3B0Y595_9ZZZZ</name>
<organism evidence="1">
    <name type="scientific">hydrothermal vent metagenome</name>
    <dbReference type="NCBI Taxonomy" id="652676"/>
    <lineage>
        <taxon>unclassified sequences</taxon>
        <taxon>metagenomes</taxon>
        <taxon>ecological metagenomes</taxon>
    </lineage>
</organism>
<protein>
    <submittedName>
        <fullName evidence="1">Uncharacterized protein</fullName>
    </submittedName>
</protein>
<evidence type="ECO:0000313" key="1">
    <source>
        <dbReference type="EMBL" id="VAW63566.1"/>
    </source>
</evidence>
<dbReference type="AlphaFoldDB" id="A0A3B0Y595"/>
<proteinExistence type="predicted"/>
<gene>
    <name evidence="1" type="ORF">MNBD_GAMMA10-3298</name>
</gene>
<accession>A0A3B0Y595</accession>
<reference evidence="1" key="1">
    <citation type="submission" date="2018-06" db="EMBL/GenBank/DDBJ databases">
        <authorList>
            <person name="Zhirakovskaya E."/>
        </authorList>
    </citation>
    <scope>NUCLEOTIDE SEQUENCE</scope>
</reference>